<evidence type="ECO:0008006" key="5">
    <source>
        <dbReference type="Google" id="ProtNLM"/>
    </source>
</evidence>
<evidence type="ECO:0000313" key="4">
    <source>
        <dbReference type="Proteomes" id="UP000240500"/>
    </source>
</evidence>
<evidence type="ECO:0000256" key="2">
    <source>
        <dbReference type="SAM" id="SignalP"/>
    </source>
</evidence>
<feature type="transmembrane region" description="Helical" evidence="1">
    <location>
        <begin position="242"/>
        <end position="264"/>
    </location>
</feature>
<dbReference type="AlphaFoldDB" id="A0A2P9DD01"/>
<accession>A0A2P9DD01</accession>
<dbReference type="EMBL" id="LT969572">
    <property type="protein sequence ID" value="SOV78809.1"/>
    <property type="molecule type" value="Genomic_DNA"/>
</dbReference>
<feature type="transmembrane region" description="Helical" evidence="1">
    <location>
        <begin position="453"/>
        <end position="475"/>
    </location>
</feature>
<name>A0A2P9DD01_PLARE</name>
<feature type="transmembrane region" description="Helical" evidence="1">
    <location>
        <begin position="91"/>
        <end position="109"/>
    </location>
</feature>
<keyword evidence="1" id="KW-0472">Membrane</keyword>
<feature type="transmembrane region" description="Helical" evidence="1">
    <location>
        <begin position="356"/>
        <end position="375"/>
    </location>
</feature>
<protein>
    <recommendedName>
        <fullName evidence="5">Apicoplast integral membrane protein</fullName>
    </recommendedName>
</protein>
<reference evidence="3 4" key="1">
    <citation type="submission" date="2016-09" db="EMBL/GenBank/DDBJ databases">
        <authorList>
            <consortium name="Pathogen Informatics"/>
        </authorList>
    </citation>
    <scope>NUCLEOTIDE SEQUENCE [LARGE SCALE GENOMIC DNA]</scope>
</reference>
<feature type="chain" id="PRO_5015174159" description="Apicoplast integral membrane protein" evidence="2">
    <location>
        <begin position="21"/>
        <end position="481"/>
    </location>
</feature>
<dbReference type="Proteomes" id="UP000240500">
    <property type="component" value="Chromosome 9"/>
</dbReference>
<proteinExistence type="predicted"/>
<dbReference type="VEuPathDB" id="PlasmoDB:PRG01_0915600"/>
<feature type="signal peptide" evidence="2">
    <location>
        <begin position="1"/>
        <end position="20"/>
    </location>
</feature>
<keyword evidence="1" id="KW-1133">Transmembrane helix</keyword>
<keyword evidence="1" id="KW-0812">Transmembrane</keyword>
<keyword evidence="2" id="KW-0732">Signal</keyword>
<dbReference type="OrthoDB" id="372472at2759"/>
<feature type="transmembrane region" description="Helical" evidence="1">
    <location>
        <begin position="154"/>
        <end position="182"/>
    </location>
</feature>
<feature type="transmembrane region" description="Helical" evidence="1">
    <location>
        <begin position="276"/>
        <end position="297"/>
    </location>
</feature>
<evidence type="ECO:0000313" key="3">
    <source>
        <dbReference type="EMBL" id="SOV78809.1"/>
    </source>
</evidence>
<organism evidence="3 4">
    <name type="scientific">Plasmodium reichenowi</name>
    <dbReference type="NCBI Taxonomy" id="5854"/>
    <lineage>
        <taxon>Eukaryota</taxon>
        <taxon>Sar</taxon>
        <taxon>Alveolata</taxon>
        <taxon>Apicomplexa</taxon>
        <taxon>Aconoidasida</taxon>
        <taxon>Haemosporida</taxon>
        <taxon>Plasmodiidae</taxon>
        <taxon>Plasmodium</taxon>
        <taxon>Plasmodium (Laverania)</taxon>
    </lineage>
</organism>
<feature type="transmembrane region" description="Helical" evidence="1">
    <location>
        <begin position="387"/>
        <end position="406"/>
    </location>
</feature>
<gene>
    <name evidence="3" type="ORF">PRG01_0915600</name>
</gene>
<sequence length="481" mass="58568">MNTHFLLWLILLICYKNVECIRKNKFYEKYKPLNFVNNYNKKIYKCYGRKIAQKRIIRGNKFVIHFYNKKNNILYEIRKKLMSLEYEQLKIPLKSIFGLFNIFGFMFLLNHYNFINDIHTRSLIEITEKINTKIFLFNTINDVIRKLPEERHTIWKVALFALGHFSFQLIICNVSSFIFSFFTSNDINRNESGKELKNINEDYKDEENFMNKEKSYKEMDKTEKKENLHSNYNLKDILKNKMLKSMCILNHTGFIPMYIFNYILNKFKFIDKNITIFINFYHLLYSIMSKIYIHFCFIKNKEKILFSFNKLKYMDLIKYTFFNTYSLFISISLFLKYFKNLYTIYEQHYKPILTTFHSILIPSILIILSNILYQTHNVKAYFSFKDLFFVLSNKYFIFPSTMYLMFCMNKHYRLVKISKVLQLFFLIQSLTPPNYNIHFLNNKITKIADISKILNISYSVYFIPLFFYSLIWLRYMKNLDK</sequence>
<feature type="transmembrane region" description="Helical" evidence="1">
    <location>
        <begin position="317"/>
        <end position="335"/>
    </location>
</feature>
<dbReference type="VEuPathDB" id="PlasmoDB:PRCDC_0906200"/>
<evidence type="ECO:0000256" key="1">
    <source>
        <dbReference type="SAM" id="Phobius"/>
    </source>
</evidence>